<dbReference type="RefSeq" id="WP_304449409.1">
    <property type="nucleotide sequence ID" value="NZ_JARRAH010000001.1"/>
</dbReference>
<accession>A0ABD5UEJ0</accession>
<gene>
    <name evidence="3" type="ORF">ACFQHK_14725</name>
</gene>
<dbReference type="SUPFAM" id="SSF51735">
    <property type="entry name" value="NAD(P)-binding Rossmann-fold domains"/>
    <property type="match status" value="1"/>
</dbReference>
<name>A0ABD5UEJ0_9EURY</name>
<organism evidence="3 4">
    <name type="scientific">Halomarina ordinaria</name>
    <dbReference type="NCBI Taxonomy" id="3033939"/>
    <lineage>
        <taxon>Archaea</taxon>
        <taxon>Methanobacteriati</taxon>
        <taxon>Methanobacteriota</taxon>
        <taxon>Stenosarchaea group</taxon>
        <taxon>Halobacteria</taxon>
        <taxon>Halobacteriales</taxon>
        <taxon>Natronomonadaceae</taxon>
        <taxon>Halomarina</taxon>
    </lineage>
</organism>
<comment type="similarity">
    <text evidence="1">Belongs to the NAD(P)-dependent epimerase/dehydratase family.</text>
</comment>
<evidence type="ECO:0000313" key="3">
    <source>
        <dbReference type="EMBL" id="MFC6837746.1"/>
    </source>
</evidence>
<dbReference type="InterPro" id="IPR036291">
    <property type="entry name" value="NAD(P)-bd_dom_sf"/>
</dbReference>
<comment type="caution">
    <text evidence="3">The sequence shown here is derived from an EMBL/GenBank/DDBJ whole genome shotgun (WGS) entry which is preliminary data.</text>
</comment>
<protein>
    <submittedName>
        <fullName evidence="3">NAD-dependent epimerase/dehydratase family protein</fullName>
    </submittedName>
</protein>
<keyword evidence="4" id="KW-1185">Reference proteome</keyword>
<sequence length="343" mass="37439">MNILVTGGAGFIGGHLAEQLALRGHDVTALDNLDPFYDVGIKERTVERGRVAAEGEGSYSFVRGDIRDEDLVSDLVGDAAFVYHQAGLAGVRPSVDRPREYNEVNVGGTLNLLDAAREADVERVVMASSSSVYGKPQYLPYDEQHPTTPVSPYGTSKLAAERYGCAYAESYGLPFVGLRYFTVYGPRMRPNMAISNFVSRCMNGESPVIYGDGQQTRDFTFIDDIVGANLALLDTDAADGRAINVGSTDNISIQVLAEEVRDHIAPSLDIEYEAARTGDAAHTHADTGTAAALLEYEPEYTIREGLAAFIEWYRENREWYEPLVRGEESAGATTETTVTQQSR</sequence>
<dbReference type="PRINTS" id="PR01713">
    <property type="entry name" value="NUCEPIMERASE"/>
</dbReference>
<reference evidence="3 4" key="1">
    <citation type="journal article" date="2019" name="Int. J. Syst. Evol. Microbiol.">
        <title>The Global Catalogue of Microorganisms (GCM) 10K type strain sequencing project: providing services to taxonomists for standard genome sequencing and annotation.</title>
        <authorList>
            <consortium name="The Broad Institute Genomics Platform"/>
            <consortium name="The Broad Institute Genome Sequencing Center for Infectious Disease"/>
            <person name="Wu L."/>
            <person name="Ma J."/>
        </authorList>
    </citation>
    <scope>NUCLEOTIDE SEQUENCE [LARGE SCALE GENOMIC DNA]</scope>
    <source>
        <strain evidence="3 4">PSRA2</strain>
    </source>
</reference>
<evidence type="ECO:0000259" key="2">
    <source>
        <dbReference type="Pfam" id="PF01370"/>
    </source>
</evidence>
<dbReference type="InterPro" id="IPR001509">
    <property type="entry name" value="Epimerase_deHydtase"/>
</dbReference>
<dbReference type="Gene3D" id="3.90.25.10">
    <property type="entry name" value="UDP-galactose 4-epimerase, domain 1"/>
    <property type="match status" value="1"/>
</dbReference>
<dbReference type="Gene3D" id="3.40.50.720">
    <property type="entry name" value="NAD(P)-binding Rossmann-like Domain"/>
    <property type="match status" value="1"/>
</dbReference>
<dbReference type="Pfam" id="PF01370">
    <property type="entry name" value="Epimerase"/>
    <property type="match status" value="1"/>
</dbReference>
<evidence type="ECO:0000256" key="1">
    <source>
        <dbReference type="ARBA" id="ARBA00007637"/>
    </source>
</evidence>
<dbReference type="Proteomes" id="UP001596406">
    <property type="component" value="Unassembled WGS sequence"/>
</dbReference>
<feature type="domain" description="NAD-dependent epimerase/dehydratase" evidence="2">
    <location>
        <begin position="3"/>
        <end position="246"/>
    </location>
</feature>
<dbReference type="PANTHER" id="PTHR43000">
    <property type="entry name" value="DTDP-D-GLUCOSE 4,6-DEHYDRATASE-RELATED"/>
    <property type="match status" value="1"/>
</dbReference>
<dbReference type="EMBL" id="JBHSXM010000001">
    <property type="protein sequence ID" value="MFC6837746.1"/>
    <property type="molecule type" value="Genomic_DNA"/>
</dbReference>
<dbReference type="AlphaFoldDB" id="A0ABD5UEJ0"/>
<evidence type="ECO:0000313" key="4">
    <source>
        <dbReference type="Proteomes" id="UP001596406"/>
    </source>
</evidence>
<proteinExistence type="inferred from homology"/>